<dbReference type="OMA" id="DMALYRR"/>
<evidence type="ECO:0008006" key="3">
    <source>
        <dbReference type="Google" id="ProtNLM"/>
    </source>
</evidence>
<gene>
    <name evidence="1" type="ORF">X975_24543</name>
</gene>
<sequence>MASKCNLLQLPDLVLHNICTFITCPFDLLHFGNACSRLRSVSLSQSLWWSIAFHWCKGLWTFIKRVSDSEDPREWMLYVIKQYTRPPAGTRSECSFTSGEKWERSESRKFRFLFGLLHLVYKKEKSEHPAILFEEWLYDIGLYNRIGTCFDYTVEKLQFHHDDILQLTSLGQAIECDLRRIEHPCKDPASYIKRIATVDTNWMSLFPSGLHGPVCPLLINPLLNCVTYEKYGLEGLAVCLSIVLEKHIQTHAKFSKLTINKVFNMISVFCMHFKLEIARFLPKMQSRVETQPLKSAVLSVIERNILAVDKLQDILNSYEVNISCKDIFCELSNFLANCRGIDFVVDEVQMHIRKSIIGEINKILFPNNTEKCIVTRINLTDSDLIGGDNSQQEMAAAAFISPNGVLVTWHLVGGIFY</sequence>
<protein>
    <recommendedName>
        <fullName evidence="3">F-box domain-containing protein</fullName>
    </recommendedName>
</protein>
<feature type="non-terminal residue" evidence="1">
    <location>
        <position position="417"/>
    </location>
</feature>
<dbReference type="SUPFAM" id="SSF81383">
    <property type="entry name" value="F-box domain"/>
    <property type="match status" value="1"/>
</dbReference>
<dbReference type="InterPro" id="IPR036047">
    <property type="entry name" value="F-box-like_dom_sf"/>
</dbReference>
<keyword evidence="2" id="KW-1185">Reference proteome</keyword>
<proteinExistence type="predicted"/>
<dbReference type="OrthoDB" id="6417436at2759"/>
<dbReference type="AlphaFoldDB" id="A0A087T4Y3"/>
<organism evidence="1 2">
    <name type="scientific">Stegodyphus mimosarum</name>
    <name type="common">African social velvet spider</name>
    <dbReference type="NCBI Taxonomy" id="407821"/>
    <lineage>
        <taxon>Eukaryota</taxon>
        <taxon>Metazoa</taxon>
        <taxon>Ecdysozoa</taxon>
        <taxon>Arthropoda</taxon>
        <taxon>Chelicerata</taxon>
        <taxon>Arachnida</taxon>
        <taxon>Araneae</taxon>
        <taxon>Araneomorphae</taxon>
        <taxon>Entelegynae</taxon>
        <taxon>Eresoidea</taxon>
        <taxon>Eresidae</taxon>
        <taxon>Stegodyphus</taxon>
    </lineage>
</organism>
<dbReference type="EMBL" id="KK113427">
    <property type="protein sequence ID" value="KFM60172.1"/>
    <property type="molecule type" value="Genomic_DNA"/>
</dbReference>
<reference evidence="1 2" key="1">
    <citation type="submission" date="2013-11" db="EMBL/GenBank/DDBJ databases">
        <title>Genome sequencing of Stegodyphus mimosarum.</title>
        <authorList>
            <person name="Bechsgaard J."/>
        </authorList>
    </citation>
    <scope>NUCLEOTIDE SEQUENCE [LARGE SCALE GENOMIC DNA]</scope>
</reference>
<dbReference type="Proteomes" id="UP000054359">
    <property type="component" value="Unassembled WGS sequence"/>
</dbReference>
<evidence type="ECO:0000313" key="1">
    <source>
        <dbReference type="EMBL" id="KFM60172.1"/>
    </source>
</evidence>
<evidence type="ECO:0000313" key="2">
    <source>
        <dbReference type="Proteomes" id="UP000054359"/>
    </source>
</evidence>
<name>A0A087T4Y3_STEMI</name>
<accession>A0A087T4Y3</accession>